<evidence type="ECO:0000256" key="8">
    <source>
        <dbReference type="ARBA" id="ARBA00023136"/>
    </source>
</evidence>
<dbReference type="Pfam" id="PF00893">
    <property type="entry name" value="Multi_Drug_Res"/>
    <property type="match status" value="1"/>
</dbReference>
<evidence type="ECO:0000256" key="3">
    <source>
        <dbReference type="ARBA" id="ARBA00021112"/>
    </source>
</evidence>
<keyword evidence="4" id="KW-1003">Cell membrane</keyword>
<feature type="transmembrane region" description="Helical" evidence="10">
    <location>
        <begin position="85"/>
        <end position="104"/>
    </location>
</feature>
<proteinExistence type="inferred from homology"/>
<dbReference type="GO" id="GO:0031460">
    <property type="term" value="P:glycine betaine transport"/>
    <property type="evidence" value="ECO:0007669"/>
    <property type="project" value="TreeGrafter"/>
</dbReference>
<evidence type="ECO:0000256" key="9">
    <source>
        <dbReference type="RuleBase" id="RU003942"/>
    </source>
</evidence>
<dbReference type="GO" id="GO:0015199">
    <property type="term" value="F:amino-acid betaine transmembrane transporter activity"/>
    <property type="evidence" value="ECO:0007669"/>
    <property type="project" value="TreeGrafter"/>
</dbReference>
<evidence type="ECO:0000256" key="4">
    <source>
        <dbReference type="ARBA" id="ARBA00022475"/>
    </source>
</evidence>
<reference evidence="12" key="1">
    <citation type="submission" date="2016-10" db="EMBL/GenBank/DDBJ databases">
        <authorList>
            <person name="Varghese N."/>
            <person name="Submissions S."/>
        </authorList>
    </citation>
    <scope>NUCLEOTIDE SEQUENCE [LARGE SCALE GENOMIC DNA]</scope>
    <source>
        <strain evidence="12">ES.061</strain>
    </source>
</reference>
<evidence type="ECO:0000313" key="12">
    <source>
        <dbReference type="Proteomes" id="UP000199064"/>
    </source>
</evidence>
<dbReference type="EMBL" id="FNSL01000001">
    <property type="protein sequence ID" value="SEB92838.1"/>
    <property type="molecule type" value="Genomic_DNA"/>
</dbReference>
<dbReference type="Gene3D" id="1.10.3730.20">
    <property type="match status" value="1"/>
</dbReference>
<name>A0A1H4NDF8_9HYPH</name>
<feature type="transmembrane region" description="Helical" evidence="10">
    <location>
        <begin position="54"/>
        <end position="79"/>
    </location>
</feature>
<dbReference type="PANTHER" id="PTHR30561:SF2">
    <property type="entry name" value="SPERMIDINE EXPORT PROTEIN MDTJ"/>
    <property type="match status" value="1"/>
</dbReference>
<keyword evidence="5" id="KW-0997">Cell inner membrane</keyword>
<accession>A0A1H4NDF8</accession>
<dbReference type="GO" id="GO:0015220">
    <property type="term" value="F:choline transmembrane transporter activity"/>
    <property type="evidence" value="ECO:0007669"/>
    <property type="project" value="TreeGrafter"/>
</dbReference>
<dbReference type="InterPro" id="IPR037185">
    <property type="entry name" value="EmrE-like"/>
</dbReference>
<gene>
    <name evidence="11" type="ORF">SAMN05216452_3712</name>
</gene>
<evidence type="ECO:0000256" key="6">
    <source>
        <dbReference type="ARBA" id="ARBA00022692"/>
    </source>
</evidence>
<protein>
    <recommendedName>
        <fullName evidence="3">Spermidine export protein MdtJ</fullName>
    </recommendedName>
</protein>
<evidence type="ECO:0000256" key="5">
    <source>
        <dbReference type="ARBA" id="ARBA00022519"/>
    </source>
</evidence>
<keyword evidence="12" id="KW-1185">Reference proteome</keyword>
<keyword evidence="7 10" id="KW-1133">Transmembrane helix</keyword>
<dbReference type="GO" id="GO:1903711">
    <property type="term" value="P:spermidine transmembrane transport"/>
    <property type="evidence" value="ECO:0007669"/>
    <property type="project" value="TreeGrafter"/>
</dbReference>
<dbReference type="SUPFAM" id="SSF103481">
    <property type="entry name" value="Multidrug resistance efflux transporter EmrE"/>
    <property type="match status" value="1"/>
</dbReference>
<evidence type="ECO:0000256" key="10">
    <source>
        <dbReference type="SAM" id="Phobius"/>
    </source>
</evidence>
<comment type="similarity">
    <text evidence="9">Belongs to the drug/metabolite transporter (DMT) superfamily. Small multidrug resistance (SMR) (TC 2.A.7.1) family.</text>
</comment>
<keyword evidence="6 9" id="KW-0812">Transmembrane</keyword>
<evidence type="ECO:0000256" key="2">
    <source>
        <dbReference type="ARBA" id="ARBA00011358"/>
    </source>
</evidence>
<organism evidence="11 12">
    <name type="scientific">Nitratireductor aquibiodomus</name>
    <dbReference type="NCBI Taxonomy" id="204799"/>
    <lineage>
        <taxon>Bacteria</taxon>
        <taxon>Pseudomonadati</taxon>
        <taxon>Pseudomonadota</taxon>
        <taxon>Alphaproteobacteria</taxon>
        <taxon>Hyphomicrobiales</taxon>
        <taxon>Phyllobacteriaceae</taxon>
        <taxon>Nitratireductor</taxon>
    </lineage>
</organism>
<evidence type="ECO:0000256" key="1">
    <source>
        <dbReference type="ARBA" id="ARBA00004429"/>
    </source>
</evidence>
<dbReference type="InterPro" id="IPR045324">
    <property type="entry name" value="Small_multidrug_res"/>
</dbReference>
<dbReference type="Proteomes" id="UP000199064">
    <property type="component" value="Unassembled WGS sequence"/>
</dbReference>
<dbReference type="InterPro" id="IPR000390">
    <property type="entry name" value="Small_drug/metabolite_transptr"/>
</dbReference>
<sequence>MHWFYLIAAVFAEVVGTTLMKLLVSGGALLQGTLAAIAMIGIAYLFLGRATLRIPVALANAFWEGFGMILIALTSLYLLDETISLIQGVGIGVALLGIAVINYGHHQQGETR</sequence>
<keyword evidence="8 10" id="KW-0472">Membrane</keyword>
<comment type="subunit">
    <text evidence="2">Forms a complex with MdtI.</text>
</comment>
<dbReference type="GO" id="GO:0015297">
    <property type="term" value="F:antiporter activity"/>
    <property type="evidence" value="ECO:0007669"/>
    <property type="project" value="TreeGrafter"/>
</dbReference>
<dbReference type="AlphaFoldDB" id="A0A1H4NDF8"/>
<feature type="transmembrane region" description="Helical" evidence="10">
    <location>
        <begin position="26"/>
        <end position="47"/>
    </location>
</feature>
<comment type="subcellular location">
    <subcellularLocation>
        <location evidence="1">Cell inner membrane</location>
        <topology evidence="1">Multi-pass membrane protein</topology>
    </subcellularLocation>
    <subcellularLocation>
        <location evidence="9">Cell membrane</location>
        <topology evidence="9">Multi-pass membrane protein</topology>
    </subcellularLocation>
</comment>
<evidence type="ECO:0000313" key="11">
    <source>
        <dbReference type="EMBL" id="SEB92838.1"/>
    </source>
</evidence>
<dbReference type="GO" id="GO:0005886">
    <property type="term" value="C:plasma membrane"/>
    <property type="evidence" value="ECO:0007669"/>
    <property type="project" value="UniProtKB-SubCell"/>
</dbReference>
<evidence type="ECO:0000256" key="7">
    <source>
        <dbReference type="ARBA" id="ARBA00022989"/>
    </source>
</evidence>
<dbReference type="PANTHER" id="PTHR30561">
    <property type="entry name" value="SMR FAMILY PROTON-DEPENDENT DRUG EFFLUX TRANSPORTER SUGE"/>
    <property type="match status" value="1"/>
</dbReference>